<evidence type="ECO:0000313" key="2">
    <source>
        <dbReference type="EMBL" id="MFC0527151.1"/>
    </source>
</evidence>
<name>A0ABV6LXK5_9ACTN</name>
<feature type="region of interest" description="Disordered" evidence="1">
    <location>
        <begin position="62"/>
        <end position="92"/>
    </location>
</feature>
<organism evidence="2 3">
    <name type="scientific">Phytohabitans kaempferiae</name>
    <dbReference type="NCBI Taxonomy" id="1620943"/>
    <lineage>
        <taxon>Bacteria</taxon>
        <taxon>Bacillati</taxon>
        <taxon>Actinomycetota</taxon>
        <taxon>Actinomycetes</taxon>
        <taxon>Micromonosporales</taxon>
        <taxon>Micromonosporaceae</taxon>
    </lineage>
</organism>
<comment type="caution">
    <text evidence="2">The sequence shown here is derived from an EMBL/GenBank/DDBJ whole genome shotgun (WGS) entry which is preliminary data.</text>
</comment>
<gene>
    <name evidence="2" type="ORF">ACFFIA_05715</name>
</gene>
<proteinExistence type="predicted"/>
<keyword evidence="3" id="KW-1185">Reference proteome</keyword>
<accession>A0ABV6LXK5</accession>
<evidence type="ECO:0000313" key="3">
    <source>
        <dbReference type="Proteomes" id="UP001589867"/>
    </source>
</evidence>
<protein>
    <submittedName>
        <fullName evidence="2">Uncharacterized protein</fullName>
    </submittedName>
</protein>
<reference evidence="2 3" key="1">
    <citation type="submission" date="2024-09" db="EMBL/GenBank/DDBJ databases">
        <authorList>
            <person name="Sun Q."/>
            <person name="Mori K."/>
        </authorList>
    </citation>
    <scope>NUCLEOTIDE SEQUENCE [LARGE SCALE GENOMIC DNA]</scope>
    <source>
        <strain evidence="2 3">TBRC 3947</strain>
    </source>
</reference>
<sequence length="92" mass="10375">MPMVEFKMAFPVSGDMSGVRLSSGRGYSFHYDFYNAWDTAPLAALVRHCINAGRQCDAGRRRGAGRVLLGPRQPPGPGPDRLDRDHVRYRRR</sequence>
<dbReference type="EMBL" id="JBHLUH010000007">
    <property type="protein sequence ID" value="MFC0527151.1"/>
    <property type="molecule type" value="Genomic_DNA"/>
</dbReference>
<evidence type="ECO:0000256" key="1">
    <source>
        <dbReference type="SAM" id="MobiDB-lite"/>
    </source>
</evidence>
<dbReference type="Proteomes" id="UP001589867">
    <property type="component" value="Unassembled WGS sequence"/>
</dbReference>